<accession>A0ABX6V4K7</accession>
<keyword evidence="1" id="KW-1133">Transmembrane helix</keyword>
<protein>
    <submittedName>
        <fullName evidence="2">Uncharacterized protein</fullName>
    </submittedName>
</protein>
<keyword evidence="3" id="KW-1185">Reference proteome</keyword>
<evidence type="ECO:0000256" key="1">
    <source>
        <dbReference type="SAM" id="Phobius"/>
    </source>
</evidence>
<name>A0ABX6V4K7_9GAMM</name>
<keyword evidence="1" id="KW-0472">Membrane</keyword>
<dbReference type="Proteomes" id="UP000316416">
    <property type="component" value="Chromosome"/>
</dbReference>
<feature type="transmembrane region" description="Helical" evidence="1">
    <location>
        <begin position="142"/>
        <end position="160"/>
    </location>
</feature>
<organism evidence="2 3">
    <name type="scientific">Shewanella eurypsychrophilus</name>
    <dbReference type="NCBI Taxonomy" id="2593656"/>
    <lineage>
        <taxon>Bacteria</taxon>
        <taxon>Pseudomonadati</taxon>
        <taxon>Pseudomonadota</taxon>
        <taxon>Gammaproteobacteria</taxon>
        <taxon>Alteromonadales</taxon>
        <taxon>Shewanellaceae</taxon>
        <taxon>Shewanella</taxon>
    </lineage>
</organism>
<keyword evidence="1" id="KW-0812">Transmembrane</keyword>
<evidence type="ECO:0000313" key="3">
    <source>
        <dbReference type="Proteomes" id="UP000316416"/>
    </source>
</evidence>
<evidence type="ECO:0000313" key="2">
    <source>
        <dbReference type="EMBL" id="QPG57295.1"/>
    </source>
</evidence>
<proteinExistence type="predicted"/>
<sequence length="168" mass="18093">MSAYTATAFIILVLGGFILLNLILNGLFFFAGKYHSKRFSQGHTIISLVLPAIALIWTLINHVGFADLAINMGLIVVAVGLSLLPLQLSLHQKEQHSYTSLLLTIGAAGFLALSYLIQPIAIFAIAAAHVAFISNANIKNRVASALVLICGYLVVANWGVQTWQAFTQ</sequence>
<dbReference type="EMBL" id="CP045503">
    <property type="protein sequence ID" value="QPG57295.1"/>
    <property type="molecule type" value="Genomic_DNA"/>
</dbReference>
<feature type="transmembrane region" description="Helical" evidence="1">
    <location>
        <begin position="42"/>
        <end position="60"/>
    </location>
</feature>
<feature type="transmembrane region" description="Helical" evidence="1">
    <location>
        <begin position="102"/>
        <end position="130"/>
    </location>
</feature>
<feature type="transmembrane region" description="Helical" evidence="1">
    <location>
        <begin position="72"/>
        <end position="90"/>
    </location>
</feature>
<reference evidence="2" key="1">
    <citation type="submission" date="2021-07" db="EMBL/GenBank/DDBJ databases">
        <title>Shewanella sp. YLB-07 whole genome sequence.</title>
        <authorList>
            <person name="Yu L."/>
        </authorList>
    </citation>
    <scope>NUCLEOTIDE SEQUENCE</scope>
    <source>
        <strain evidence="2">YLB-08</strain>
    </source>
</reference>
<feature type="transmembrane region" description="Helical" evidence="1">
    <location>
        <begin position="6"/>
        <end position="30"/>
    </location>
</feature>
<gene>
    <name evidence="2" type="ORF">FM038_007485</name>
</gene>
<dbReference type="RefSeq" id="WP_142872658.1">
    <property type="nucleotide sequence ID" value="NZ_CP045503.2"/>
</dbReference>